<reference evidence="1 2" key="1">
    <citation type="submission" date="2022-01" db="EMBL/GenBank/DDBJ databases">
        <authorList>
            <person name="Xiong W."/>
            <person name="Schranz E."/>
        </authorList>
    </citation>
    <scope>NUCLEOTIDE SEQUENCE [LARGE SCALE GENOMIC DNA]</scope>
</reference>
<dbReference type="EMBL" id="CAKMRJ010003334">
    <property type="protein sequence ID" value="CAH1434018.1"/>
    <property type="molecule type" value="Genomic_DNA"/>
</dbReference>
<gene>
    <name evidence="1" type="ORF">LVIROSA_LOCUS20570</name>
</gene>
<evidence type="ECO:0000313" key="2">
    <source>
        <dbReference type="Proteomes" id="UP001157418"/>
    </source>
</evidence>
<keyword evidence="2" id="KW-1185">Reference proteome</keyword>
<protein>
    <submittedName>
        <fullName evidence="1">Uncharacterized protein</fullName>
    </submittedName>
</protein>
<evidence type="ECO:0000313" key="1">
    <source>
        <dbReference type="EMBL" id="CAH1434018.1"/>
    </source>
</evidence>
<sequence>MFSASDWKHWAVVSAYQTSERWKAKNTTTCGKSGAECTCRLLLLICVSILHPRLSSSALGGLYFFFRCSM</sequence>
<comment type="caution">
    <text evidence="1">The sequence shown here is derived from an EMBL/GenBank/DDBJ whole genome shotgun (WGS) entry which is preliminary data.</text>
</comment>
<name>A0AAU9N0W8_9ASTR</name>
<proteinExistence type="predicted"/>
<dbReference type="AlphaFoldDB" id="A0AAU9N0W8"/>
<organism evidence="1 2">
    <name type="scientific">Lactuca virosa</name>
    <dbReference type="NCBI Taxonomy" id="75947"/>
    <lineage>
        <taxon>Eukaryota</taxon>
        <taxon>Viridiplantae</taxon>
        <taxon>Streptophyta</taxon>
        <taxon>Embryophyta</taxon>
        <taxon>Tracheophyta</taxon>
        <taxon>Spermatophyta</taxon>
        <taxon>Magnoliopsida</taxon>
        <taxon>eudicotyledons</taxon>
        <taxon>Gunneridae</taxon>
        <taxon>Pentapetalae</taxon>
        <taxon>asterids</taxon>
        <taxon>campanulids</taxon>
        <taxon>Asterales</taxon>
        <taxon>Asteraceae</taxon>
        <taxon>Cichorioideae</taxon>
        <taxon>Cichorieae</taxon>
        <taxon>Lactucinae</taxon>
        <taxon>Lactuca</taxon>
    </lineage>
</organism>
<dbReference type="Proteomes" id="UP001157418">
    <property type="component" value="Unassembled WGS sequence"/>
</dbReference>
<accession>A0AAU9N0W8</accession>